<evidence type="ECO:0000313" key="3">
    <source>
        <dbReference type="EMBL" id="AEA44020.1"/>
    </source>
</evidence>
<dbReference type="InterPro" id="IPR036709">
    <property type="entry name" value="Autotransporte_beta_dom_sf"/>
</dbReference>
<proteinExistence type="predicted"/>
<dbReference type="STRING" id="755732.Fluta_2034"/>
<gene>
    <name evidence="3" type="ordered locus">Fluta_2034</name>
</gene>
<dbReference type="Pfam" id="PF11751">
    <property type="entry name" value="PorP_SprF"/>
    <property type="match status" value="1"/>
</dbReference>
<reference evidence="4" key="2">
    <citation type="submission" date="2011-02" db="EMBL/GenBank/DDBJ databases">
        <title>The complete genome of Fluviicola taffensis DSM 16823.</title>
        <authorList>
            <consortium name="US DOE Joint Genome Institute (JGI-PGF)"/>
            <person name="Lucas S."/>
            <person name="Copeland A."/>
            <person name="Lapidus A."/>
            <person name="Bruce D."/>
            <person name="Goodwin L."/>
            <person name="Pitluck S."/>
            <person name="Kyrpides N."/>
            <person name="Mavromatis K."/>
            <person name="Ivanova N."/>
            <person name="Mikhailova N."/>
            <person name="Pagani I."/>
            <person name="Chertkov O."/>
            <person name="Detter J.C."/>
            <person name="Han C."/>
            <person name="Tapia R."/>
            <person name="Land M."/>
            <person name="Hauser L."/>
            <person name="Markowitz V."/>
            <person name="Cheng J.-F."/>
            <person name="Hugenholtz P."/>
            <person name="Woyke T."/>
            <person name="Wu D."/>
            <person name="Tindall B."/>
            <person name="Pomrenke H.G."/>
            <person name="Brambilla E."/>
            <person name="Klenk H.-P."/>
            <person name="Eisen J.A."/>
        </authorList>
    </citation>
    <scope>NUCLEOTIDE SEQUENCE [LARGE SCALE GENOMIC DNA]</scope>
    <source>
        <strain evidence="4">DSM 16823 / RW262 / RW262</strain>
    </source>
</reference>
<feature type="region of interest" description="Disordered" evidence="1">
    <location>
        <begin position="328"/>
        <end position="348"/>
    </location>
</feature>
<dbReference type="Proteomes" id="UP000007463">
    <property type="component" value="Chromosome"/>
</dbReference>
<dbReference type="NCBIfam" id="TIGR03519">
    <property type="entry name" value="T9SS_PorP_fam"/>
    <property type="match status" value="1"/>
</dbReference>
<evidence type="ECO:0000313" key="4">
    <source>
        <dbReference type="Proteomes" id="UP000007463"/>
    </source>
</evidence>
<dbReference type="Gene3D" id="2.40.128.130">
    <property type="entry name" value="Autotransporter beta-domain"/>
    <property type="match status" value="1"/>
</dbReference>
<accession>F2IKB7</accession>
<name>F2IKB7_FLUTR</name>
<keyword evidence="4" id="KW-1185">Reference proteome</keyword>
<dbReference type="EMBL" id="CP002542">
    <property type="protein sequence ID" value="AEA44020.1"/>
    <property type="molecule type" value="Genomic_DNA"/>
</dbReference>
<keyword evidence="2" id="KW-0732">Signal</keyword>
<evidence type="ECO:0000256" key="1">
    <source>
        <dbReference type="SAM" id="MobiDB-lite"/>
    </source>
</evidence>
<evidence type="ECO:0000256" key="2">
    <source>
        <dbReference type="SAM" id="SignalP"/>
    </source>
</evidence>
<organism evidence="3 4">
    <name type="scientific">Fluviicola taffensis (strain DSM 16823 / NCIMB 13979 / RW262)</name>
    <dbReference type="NCBI Taxonomy" id="755732"/>
    <lineage>
        <taxon>Bacteria</taxon>
        <taxon>Pseudomonadati</taxon>
        <taxon>Bacteroidota</taxon>
        <taxon>Flavobacteriia</taxon>
        <taxon>Flavobacteriales</taxon>
        <taxon>Crocinitomicaceae</taxon>
        <taxon>Fluviicola</taxon>
    </lineage>
</organism>
<dbReference type="SUPFAM" id="SSF103515">
    <property type="entry name" value="Autotransporter"/>
    <property type="match status" value="1"/>
</dbReference>
<dbReference type="RefSeq" id="WP_013686790.1">
    <property type="nucleotide sequence ID" value="NC_015321.1"/>
</dbReference>
<protein>
    <submittedName>
        <fullName evidence="3">Putative membrane protein</fullName>
    </submittedName>
</protein>
<sequence length="348" mass="38576" precursor="true">MKKLVLTSFIAVAGLAFGQQDIQFTQTASSPFLINPAAGGMMSVAEVVIGNRIQYAGIDGRPMTTFAGIQSMIRFKKKRTKTLLHELSSIGQTFYSTPQRTIGYKQVAGLTFINDVIGPFTRTNVKGNFGVHIPLSQKFSAGLGLGIGWSNFGIDNSKVILGNSNDNAYTNYIGISARQNYVDAQAGLVVYSDRLLISLSGSQLFNNKTRLSDVTTGSTFQPHLFVLASYRFDLGKKFGLEPIVQFKSVKHAPVSYDLAMRLHYMRMGWVSLSYRRQSSIGVGFGINLLARFNVSYSFEFGNGVTEQFGNTSHEIRLGFIFGHRRNTKQELKQDEKENPIPEETKTED</sequence>
<reference evidence="3 4" key="1">
    <citation type="journal article" date="2011" name="Stand. Genomic Sci.">
        <title>Complete genome sequence of the gliding freshwater bacterium Fluviicola taffensis type strain (RW262).</title>
        <authorList>
            <person name="Woyke T."/>
            <person name="Chertkov O."/>
            <person name="Lapidus A."/>
            <person name="Nolan M."/>
            <person name="Lucas S."/>
            <person name="Del Rio T.G."/>
            <person name="Tice H."/>
            <person name="Cheng J.F."/>
            <person name="Tapia R."/>
            <person name="Han C."/>
            <person name="Goodwin L."/>
            <person name="Pitluck S."/>
            <person name="Liolios K."/>
            <person name="Pagani I."/>
            <person name="Ivanova N."/>
            <person name="Huntemann M."/>
            <person name="Mavromatis K."/>
            <person name="Mikhailova N."/>
            <person name="Pati A."/>
            <person name="Chen A."/>
            <person name="Palaniappan K."/>
            <person name="Land M."/>
            <person name="Hauser L."/>
            <person name="Brambilla E.M."/>
            <person name="Rohde M."/>
            <person name="Mwirichia R."/>
            <person name="Sikorski J."/>
            <person name="Tindall B.J."/>
            <person name="Goker M."/>
            <person name="Bristow J."/>
            <person name="Eisen J.A."/>
            <person name="Markowitz V."/>
            <person name="Hugenholtz P."/>
            <person name="Klenk H.P."/>
            <person name="Kyrpides N.C."/>
        </authorList>
    </citation>
    <scope>NUCLEOTIDE SEQUENCE [LARGE SCALE GENOMIC DNA]</scope>
    <source>
        <strain evidence="4">DSM 16823 / RW262 / RW262</strain>
    </source>
</reference>
<dbReference type="InterPro" id="IPR019861">
    <property type="entry name" value="PorP/SprF_Bacteroidetes"/>
</dbReference>
<dbReference type="KEGG" id="fte:Fluta_2034"/>
<feature type="signal peptide" evidence="2">
    <location>
        <begin position="1"/>
        <end position="18"/>
    </location>
</feature>
<dbReference type="AlphaFoldDB" id="F2IKB7"/>
<dbReference type="HOGENOM" id="CLU_068235_0_0_10"/>
<dbReference type="OrthoDB" id="891773at2"/>
<feature type="chain" id="PRO_5003279965" evidence="2">
    <location>
        <begin position="19"/>
        <end position="348"/>
    </location>
</feature>
<dbReference type="eggNOG" id="COG2885">
    <property type="taxonomic scope" value="Bacteria"/>
</dbReference>